<dbReference type="Proteomes" id="UP000012019">
    <property type="component" value="Unassembled WGS sequence"/>
</dbReference>
<dbReference type="OrthoDB" id="19849at2"/>
<proteinExistence type="inferred from homology"/>
<dbReference type="InterPro" id="IPR005017">
    <property type="entry name" value="OMPP1/FadL/TodX"/>
</dbReference>
<protein>
    <submittedName>
        <fullName evidence="9">Long-chain fatty acid transport protein</fullName>
    </submittedName>
</protein>
<organism evidence="9 10">
    <name type="scientific">Methylophaga lonarensis MPL</name>
    <dbReference type="NCBI Taxonomy" id="1286106"/>
    <lineage>
        <taxon>Bacteria</taxon>
        <taxon>Pseudomonadati</taxon>
        <taxon>Pseudomonadota</taxon>
        <taxon>Gammaproteobacteria</taxon>
        <taxon>Thiotrichales</taxon>
        <taxon>Piscirickettsiaceae</taxon>
        <taxon>Methylophaga</taxon>
    </lineage>
</organism>
<reference evidence="9 10" key="1">
    <citation type="journal article" date="2013" name="Genome Announc.">
        <title>Draft Genome Sequence of Methylophaga lonarensis MPLT, a Haloalkaliphilic (Non-Methane-Utilizing) Methylotroph.</title>
        <authorList>
            <person name="Shetty S.A."/>
            <person name="Marathe N.P."/>
            <person name="Munot H."/>
            <person name="Antony C.P."/>
            <person name="Dhotre D.P."/>
            <person name="Murrell J.C."/>
            <person name="Shouche Y.S."/>
        </authorList>
    </citation>
    <scope>NUCLEOTIDE SEQUENCE [LARGE SCALE GENOMIC DNA]</scope>
    <source>
        <strain evidence="9 10">MPL</strain>
    </source>
</reference>
<name>M7P1W0_9GAMM</name>
<dbReference type="PANTHER" id="PTHR35093">
    <property type="entry name" value="OUTER MEMBRANE PROTEIN NMB0088-RELATED"/>
    <property type="match status" value="1"/>
</dbReference>
<sequence>MFIRHQLSVLFVVATSFSVTVQAAGFANQQQSITHLGRAYAGAAAITEDASGMFFNPAGMTQLQDSEISVGLNYIAPDIRFRNRNSRLPDGTAIRGGSGGNGSETPIAPNVYLAHRLNDKVVLGLGIGSPFGLATDYRTNWQGRYHALRSDLMTVNFNPAIAIKANDRLSLGFGINVQYIDLELSQAIDFGSSPLGSLPQQQDGRVKINANDWGVGFNLGMTYELTEITRLGLAYRSSISHRLKGKGRFRLPDDLSGGLQAAGFNNARVNGKVRLPETFSVAVHHQFAPDWAINADATWTRWSRYQTLAIDSANPRLSSEQAQNWKNSMRYGLGLTHQFNDAWTFRTGVAFDQTPVPDSARRNPRTPDSDRTWLSVGASYQFNEQIVIDAGLAHIMGRQVNIRQRNANGYILDGRYRTTINIASLQLRWQFD</sequence>
<keyword evidence="4" id="KW-0812">Transmembrane</keyword>
<accession>M7P1W0</accession>
<evidence type="ECO:0000256" key="3">
    <source>
        <dbReference type="ARBA" id="ARBA00022452"/>
    </source>
</evidence>
<evidence type="ECO:0000256" key="4">
    <source>
        <dbReference type="ARBA" id="ARBA00022692"/>
    </source>
</evidence>
<keyword evidence="3" id="KW-1134">Transmembrane beta strand</keyword>
<keyword evidence="6" id="KW-0472">Membrane</keyword>
<gene>
    <name evidence="9" type="ORF">MPL1_04822</name>
</gene>
<feature type="chain" id="PRO_5004082485" evidence="8">
    <location>
        <begin position="24"/>
        <end position="432"/>
    </location>
</feature>
<dbReference type="AlphaFoldDB" id="M7P1W0"/>
<evidence type="ECO:0000256" key="6">
    <source>
        <dbReference type="ARBA" id="ARBA00023136"/>
    </source>
</evidence>
<comment type="similarity">
    <text evidence="2">Belongs to the OmpP1/FadL family.</text>
</comment>
<evidence type="ECO:0000256" key="7">
    <source>
        <dbReference type="ARBA" id="ARBA00023237"/>
    </source>
</evidence>
<feature type="signal peptide" evidence="8">
    <location>
        <begin position="1"/>
        <end position="23"/>
    </location>
</feature>
<comment type="subcellular location">
    <subcellularLocation>
        <location evidence="1">Cell outer membrane</location>
        <topology evidence="1">Multi-pass membrane protein</topology>
    </subcellularLocation>
</comment>
<evidence type="ECO:0000313" key="9">
    <source>
        <dbReference type="EMBL" id="EMR13452.1"/>
    </source>
</evidence>
<dbReference type="PATRIC" id="fig|1286106.3.peg.970"/>
<dbReference type="Gene3D" id="2.40.160.60">
    <property type="entry name" value="Outer membrane protein transport protein (OMPP1/FadL/TodX)"/>
    <property type="match status" value="1"/>
</dbReference>
<dbReference type="GO" id="GO:0015483">
    <property type="term" value="F:long-chain fatty acid transporting porin activity"/>
    <property type="evidence" value="ECO:0007669"/>
    <property type="project" value="TreeGrafter"/>
</dbReference>
<evidence type="ECO:0000256" key="1">
    <source>
        <dbReference type="ARBA" id="ARBA00004571"/>
    </source>
</evidence>
<evidence type="ECO:0000256" key="2">
    <source>
        <dbReference type="ARBA" id="ARBA00008163"/>
    </source>
</evidence>
<dbReference type="SUPFAM" id="SSF56935">
    <property type="entry name" value="Porins"/>
    <property type="match status" value="1"/>
</dbReference>
<evidence type="ECO:0000313" key="10">
    <source>
        <dbReference type="Proteomes" id="UP000012019"/>
    </source>
</evidence>
<dbReference type="Pfam" id="PF03349">
    <property type="entry name" value="Toluene_X"/>
    <property type="match status" value="1"/>
</dbReference>
<dbReference type="PANTHER" id="PTHR35093:SF8">
    <property type="entry name" value="OUTER MEMBRANE PROTEIN NMB0088-RELATED"/>
    <property type="match status" value="1"/>
</dbReference>
<dbReference type="eggNOG" id="COG2067">
    <property type="taxonomic scope" value="Bacteria"/>
</dbReference>
<dbReference type="STRING" id="1286106.MPL1_04822"/>
<dbReference type="RefSeq" id="WP_009725976.1">
    <property type="nucleotide sequence ID" value="NZ_APHR01000022.1"/>
</dbReference>
<dbReference type="GO" id="GO:0009279">
    <property type="term" value="C:cell outer membrane"/>
    <property type="evidence" value="ECO:0007669"/>
    <property type="project" value="UniProtKB-SubCell"/>
</dbReference>
<keyword evidence="10" id="KW-1185">Reference proteome</keyword>
<evidence type="ECO:0000256" key="5">
    <source>
        <dbReference type="ARBA" id="ARBA00022729"/>
    </source>
</evidence>
<keyword evidence="5 8" id="KW-0732">Signal</keyword>
<evidence type="ECO:0000256" key="8">
    <source>
        <dbReference type="SAM" id="SignalP"/>
    </source>
</evidence>
<keyword evidence="7" id="KW-0998">Cell outer membrane</keyword>
<dbReference type="EMBL" id="APHR01000022">
    <property type="protein sequence ID" value="EMR13452.1"/>
    <property type="molecule type" value="Genomic_DNA"/>
</dbReference>
<comment type="caution">
    <text evidence="9">The sequence shown here is derived from an EMBL/GenBank/DDBJ whole genome shotgun (WGS) entry which is preliminary data.</text>
</comment>